<keyword evidence="3 6" id="KW-0812">Transmembrane</keyword>
<organism evidence="7 8">
    <name type="scientific">Aquimarina algicola</name>
    <dbReference type="NCBI Taxonomy" id="2589995"/>
    <lineage>
        <taxon>Bacteria</taxon>
        <taxon>Pseudomonadati</taxon>
        <taxon>Bacteroidota</taxon>
        <taxon>Flavobacteriia</taxon>
        <taxon>Flavobacteriales</taxon>
        <taxon>Flavobacteriaceae</taxon>
        <taxon>Aquimarina</taxon>
    </lineage>
</organism>
<evidence type="ECO:0000256" key="6">
    <source>
        <dbReference type="SAM" id="Phobius"/>
    </source>
</evidence>
<feature type="transmembrane region" description="Helical" evidence="6">
    <location>
        <begin position="39"/>
        <end position="60"/>
    </location>
</feature>
<feature type="transmembrane region" description="Helical" evidence="6">
    <location>
        <begin position="12"/>
        <end position="33"/>
    </location>
</feature>
<comment type="subcellular location">
    <subcellularLocation>
        <location evidence="1">Cell membrane</location>
        <topology evidence="1">Multi-pass membrane protein</topology>
    </subcellularLocation>
</comment>
<dbReference type="PANTHER" id="PTHR30250:SF11">
    <property type="entry name" value="O-ANTIGEN TRANSPORTER-RELATED"/>
    <property type="match status" value="1"/>
</dbReference>
<reference evidence="7 8" key="1">
    <citation type="submission" date="2019-06" db="EMBL/GenBank/DDBJ databases">
        <authorList>
            <person name="Meng X."/>
        </authorList>
    </citation>
    <scope>NUCLEOTIDE SEQUENCE [LARGE SCALE GENOMIC DNA]</scope>
    <source>
        <strain evidence="7 8">M625</strain>
    </source>
</reference>
<dbReference type="RefSeq" id="WP_140588354.1">
    <property type="nucleotide sequence ID" value="NZ_VFWZ01000001.1"/>
</dbReference>
<dbReference type="AlphaFoldDB" id="A0A504JPE3"/>
<evidence type="ECO:0000256" key="4">
    <source>
        <dbReference type="ARBA" id="ARBA00022989"/>
    </source>
</evidence>
<dbReference type="OrthoDB" id="88014at2"/>
<keyword evidence="4 6" id="KW-1133">Transmembrane helix</keyword>
<feature type="transmembrane region" description="Helical" evidence="6">
    <location>
        <begin position="80"/>
        <end position="100"/>
    </location>
</feature>
<feature type="transmembrane region" description="Helical" evidence="6">
    <location>
        <begin position="251"/>
        <end position="271"/>
    </location>
</feature>
<name>A0A504JPE3_9FLAO</name>
<keyword evidence="2" id="KW-1003">Cell membrane</keyword>
<feature type="transmembrane region" description="Helical" evidence="6">
    <location>
        <begin position="156"/>
        <end position="173"/>
    </location>
</feature>
<dbReference type="Proteomes" id="UP000315540">
    <property type="component" value="Unassembled WGS sequence"/>
</dbReference>
<dbReference type="EMBL" id="VFWZ01000001">
    <property type="protein sequence ID" value="TPN88659.1"/>
    <property type="molecule type" value="Genomic_DNA"/>
</dbReference>
<comment type="caution">
    <text evidence="7">The sequence shown here is derived from an EMBL/GenBank/DDBJ whole genome shotgun (WGS) entry which is preliminary data.</text>
</comment>
<dbReference type="GO" id="GO:0005886">
    <property type="term" value="C:plasma membrane"/>
    <property type="evidence" value="ECO:0007669"/>
    <property type="project" value="UniProtKB-SubCell"/>
</dbReference>
<gene>
    <name evidence="7" type="ORF">FHK87_00155</name>
</gene>
<dbReference type="PANTHER" id="PTHR30250">
    <property type="entry name" value="PST FAMILY PREDICTED COLANIC ACID TRANSPORTER"/>
    <property type="match status" value="1"/>
</dbReference>
<keyword evidence="5 6" id="KW-0472">Membrane</keyword>
<evidence type="ECO:0000313" key="7">
    <source>
        <dbReference type="EMBL" id="TPN88659.1"/>
    </source>
</evidence>
<feature type="transmembrane region" description="Helical" evidence="6">
    <location>
        <begin position="423"/>
        <end position="440"/>
    </location>
</feature>
<protein>
    <submittedName>
        <fullName evidence="7">Lipopolysaccharide biosynthesis protein</fullName>
    </submittedName>
</protein>
<accession>A0A504JPE3</accession>
<feature type="transmembrane region" description="Helical" evidence="6">
    <location>
        <begin position="300"/>
        <end position="324"/>
    </location>
</feature>
<sequence>MGVVVTQSIKNTIITCFGFGIGAVNTLFLFTNFMDAEHYGLVSYLLSAANLVWPLMIFGVQNTLVKFFSSYQDSEQQNRFLTLMVILPFCVALFLGGIGLLFYNSILGLFEDKNTIVQPYVWTIFVLAFAISYFEVFFAWSKVKLKSVFGNIMKELFLRICISVLLCLLYFEMITQEHFIYALVLVYLLRTIIMKLYAIKLHRFVPRLVLPDNYKSVFKYSSLILIAGSVASLLIDLDKAMIERYLPIENVANYGMCAYIASVISIPSRAMHQITYPLTAKLINEKANIQLGELYKKSSLNLFITSGLLFVLIVCNVNQLFEIIPEEYTLFIWVVVFIGCTKLFDNLVGNNNSILYNSDYYRIVLSIGIGMSILTVVLNMIFIPTIGTTGAAIATFLSISCYHLIKLWIVYAKFNMFPFSKKTLPSLIIIIGFTFLFYYLEFTFFHPIISIIIKSIFICIAFTLVIYVLQISSDINHLIKKFFLDRFNIKI</sequence>
<dbReference type="InterPro" id="IPR002797">
    <property type="entry name" value="Polysacc_synth"/>
</dbReference>
<dbReference type="Pfam" id="PF01943">
    <property type="entry name" value="Polysacc_synt"/>
    <property type="match status" value="1"/>
</dbReference>
<evidence type="ECO:0000256" key="5">
    <source>
        <dbReference type="ARBA" id="ARBA00023136"/>
    </source>
</evidence>
<evidence type="ECO:0000313" key="8">
    <source>
        <dbReference type="Proteomes" id="UP000315540"/>
    </source>
</evidence>
<evidence type="ECO:0000256" key="3">
    <source>
        <dbReference type="ARBA" id="ARBA00022692"/>
    </source>
</evidence>
<feature type="transmembrane region" description="Helical" evidence="6">
    <location>
        <begin position="389"/>
        <end position="411"/>
    </location>
</feature>
<keyword evidence="8" id="KW-1185">Reference proteome</keyword>
<feature type="transmembrane region" description="Helical" evidence="6">
    <location>
        <begin position="330"/>
        <end position="348"/>
    </location>
</feature>
<proteinExistence type="predicted"/>
<feature type="transmembrane region" description="Helical" evidence="6">
    <location>
        <begin position="446"/>
        <end position="469"/>
    </location>
</feature>
<evidence type="ECO:0000256" key="2">
    <source>
        <dbReference type="ARBA" id="ARBA00022475"/>
    </source>
</evidence>
<feature type="transmembrane region" description="Helical" evidence="6">
    <location>
        <begin position="217"/>
        <end position="235"/>
    </location>
</feature>
<dbReference type="InterPro" id="IPR050833">
    <property type="entry name" value="Poly_Biosynth_Transport"/>
</dbReference>
<feature type="transmembrane region" description="Helical" evidence="6">
    <location>
        <begin position="120"/>
        <end position="140"/>
    </location>
</feature>
<evidence type="ECO:0000256" key="1">
    <source>
        <dbReference type="ARBA" id="ARBA00004651"/>
    </source>
</evidence>
<feature type="transmembrane region" description="Helical" evidence="6">
    <location>
        <begin position="179"/>
        <end position="197"/>
    </location>
</feature>
<feature type="transmembrane region" description="Helical" evidence="6">
    <location>
        <begin position="360"/>
        <end position="383"/>
    </location>
</feature>